<dbReference type="Pfam" id="PF01148">
    <property type="entry name" value="CTP_transf_1"/>
    <property type="match status" value="1"/>
</dbReference>
<keyword evidence="1" id="KW-0812">Transmembrane</keyword>
<dbReference type="InterPro" id="IPR037997">
    <property type="entry name" value="Dgk1-like"/>
</dbReference>
<feature type="transmembrane region" description="Helical" evidence="1">
    <location>
        <begin position="34"/>
        <end position="50"/>
    </location>
</feature>
<evidence type="ECO:0000313" key="2">
    <source>
        <dbReference type="EMBL" id="HIK00325.1"/>
    </source>
</evidence>
<protein>
    <submittedName>
        <fullName evidence="2">Phosphatidate cytidylyltransferase</fullName>
    </submittedName>
</protein>
<dbReference type="Proteomes" id="UP000646946">
    <property type="component" value="Unassembled WGS sequence"/>
</dbReference>
<evidence type="ECO:0000313" key="3">
    <source>
        <dbReference type="Proteomes" id="UP000646946"/>
    </source>
</evidence>
<keyword evidence="3" id="KW-1185">Reference proteome</keyword>
<dbReference type="PANTHER" id="PTHR31303:SF1">
    <property type="entry name" value="CTP-DEPENDENT DIACYLGLYCEROL KINASE 1"/>
    <property type="match status" value="1"/>
</dbReference>
<comment type="caution">
    <text evidence="2">The sequence shown here is derived from an EMBL/GenBank/DDBJ whole genome shotgun (WGS) entry which is preliminary data.</text>
</comment>
<keyword evidence="1" id="KW-0472">Membrane</keyword>
<dbReference type="GO" id="GO:0016779">
    <property type="term" value="F:nucleotidyltransferase activity"/>
    <property type="evidence" value="ECO:0007669"/>
    <property type="project" value="UniProtKB-KW"/>
</dbReference>
<feature type="transmembrane region" description="Helical" evidence="1">
    <location>
        <begin position="142"/>
        <end position="170"/>
    </location>
</feature>
<feature type="transmembrane region" description="Helical" evidence="1">
    <location>
        <begin position="103"/>
        <end position="121"/>
    </location>
</feature>
<keyword evidence="2" id="KW-0808">Transferase</keyword>
<name>A0A832UV86_9ARCH</name>
<dbReference type="EMBL" id="DVAB01000021">
    <property type="protein sequence ID" value="HIK00325.1"/>
    <property type="molecule type" value="Genomic_DNA"/>
</dbReference>
<sequence length="198" mass="21934">MKFSLAEELRRKSAHFFGLAWVLVSYYITLKQTILLLGLFFFLTLVNASLHKYLVRIPLLGNFVDFLHSMARAEERHAKIYYGAVYFFGSLIVVLFATQSLPIFRGAAIVLIIGDAFSAIIGKAFGKTELPYNPFKSVEGSIAGLIAASIAAAFVLPIPLAIFAAFIGMFIESIPWDLNDNLTMPIGVGFFLWILTSL</sequence>
<evidence type="ECO:0000256" key="1">
    <source>
        <dbReference type="SAM" id="Phobius"/>
    </source>
</evidence>
<feature type="transmembrane region" description="Helical" evidence="1">
    <location>
        <begin position="182"/>
        <end position="197"/>
    </location>
</feature>
<accession>A0A832UV86</accession>
<keyword evidence="1" id="KW-1133">Transmembrane helix</keyword>
<gene>
    <name evidence="2" type="ORF">H1016_02165</name>
</gene>
<organism evidence="2 3">
    <name type="scientific">Candidatus Naiadarchaeum limnaeum</name>
    <dbReference type="NCBI Taxonomy" id="2756139"/>
    <lineage>
        <taxon>Archaea</taxon>
        <taxon>Candidatus Undinarchaeota</taxon>
        <taxon>Candidatus Undinarchaeia</taxon>
        <taxon>Candidatus Naiadarchaeales</taxon>
        <taxon>Candidatus Naiadarchaeaceae</taxon>
        <taxon>Candidatus Naiadarchaeum</taxon>
    </lineage>
</organism>
<keyword evidence="2" id="KW-0548">Nucleotidyltransferase</keyword>
<dbReference type="PANTHER" id="PTHR31303">
    <property type="entry name" value="CTP-DEPENDENT DIACYLGLYCEROL KINASE 1"/>
    <property type="match status" value="1"/>
</dbReference>
<dbReference type="AlphaFoldDB" id="A0A832UV86"/>
<reference evidence="2 3" key="1">
    <citation type="journal article" name="Nat. Commun.">
        <title>Undinarchaeota illuminate DPANN phylogeny and the impact of gene transfer on archaeal evolution.</title>
        <authorList>
            <person name="Dombrowski N."/>
            <person name="Williams T.A."/>
            <person name="Sun J."/>
            <person name="Woodcroft B.J."/>
            <person name="Lee J.H."/>
            <person name="Minh B.Q."/>
            <person name="Rinke C."/>
            <person name="Spang A."/>
        </authorList>
    </citation>
    <scope>NUCLEOTIDE SEQUENCE [LARGE SCALE GENOMIC DNA]</scope>
    <source>
        <strain evidence="2">MAG_bin1129</strain>
    </source>
</reference>
<proteinExistence type="predicted"/>
<feature type="transmembrane region" description="Helical" evidence="1">
    <location>
        <begin position="12"/>
        <end position="28"/>
    </location>
</feature>
<dbReference type="GO" id="GO:0004143">
    <property type="term" value="F:ATP-dependent diacylglycerol kinase activity"/>
    <property type="evidence" value="ECO:0007669"/>
    <property type="project" value="InterPro"/>
</dbReference>
<feature type="transmembrane region" description="Helical" evidence="1">
    <location>
        <begin position="80"/>
        <end position="97"/>
    </location>
</feature>